<keyword evidence="3" id="KW-1185">Reference proteome</keyword>
<feature type="region of interest" description="Disordered" evidence="1">
    <location>
        <begin position="1"/>
        <end position="22"/>
    </location>
</feature>
<evidence type="ECO:0000313" key="2">
    <source>
        <dbReference type="EMBL" id="RKI90423.1"/>
    </source>
</evidence>
<organism evidence="2 3">
    <name type="scientific">Parablautia intestinalis</name>
    <dbReference type="NCBI Taxonomy" id="2320100"/>
    <lineage>
        <taxon>Bacteria</taxon>
        <taxon>Bacillati</taxon>
        <taxon>Bacillota</taxon>
        <taxon>Clostridia</taxon>
        <taxon>Lachnospirales</taxon>
        <taxon>Lachnospiraceae</taxon>
        <taxon>Parablautia</taxon>
    </lineage>
</organism>
<dbReference type="Proteomes" id="UP000280696">
    <property type="component" value="Unassembled WGS sequence"/>
</dbReference>
<dbReference type="AlphaFoldDB" id="A0A3A9AS99"/>
<gene>
    <name evidence="2" type="ORF">D7V94_13390</name>
</gene>
<name>A0A3A9AS99_9FIRM</name>
<dbReference type="RefSeq" id="WP_120470594.1">
    <property type="nucleotide sequence ID" value="NZ_RAYQ01000014.1"/>
</dbReference>
<accession>A0A3A9AS99</accession>
<sequence length="87" mass="9526">MEDSTNTGTVNSTATGAEDNTNTGAVIDGRYLLVEFQDSNGNVCYFHTDARVVWLPDGTSLYDFLNSDISDEQINSIFNKEEEVVGP</sequence>
<dbReference type="EMBL" id="RAYQ01000014">
    <property type="protein sequence ID" value="RKI90423.1"/>
    <property type="molecule type" value="Genomic_DNA"/>
</dbReference>
<comment type="caution">
    <text evidence="2">The sequence shown here is derived from an EMBL/GenBank/DDBJ whole genome shotgun (WGS) entry which is preliminary data.</text>
</comment>
<protein>
    <submittedName>
        <fullName evidence="2">Uncharacterized protein</fullName>
    </submittedName>
</protein>
<proteinExistence type="predicted"/>
<evidence type="ECO:0000313" key="3">
    <source>
        <dbReference type="Proteomes" id="UP000280696"/>
    </source>
</evidence>
<evidence type="ECO:0000256" key="1">
    <source>
        <dbReference type="SAM" id="MobiDB-lite"/>
    </source>
</evidence>
<reference evidence="2 3" key="1">
    <citation type="submission" date="2018-09" db="EMBL/GenBank/DDBJ databases">
        <title>Murine metabolic-syndrome-specific gut microbial biobank.</title>
        <authorList>
            <person name="Liu C."/>
        </authorList>
    </citation>
    <scope>NUCLEOTIDE SEQUENCE [LARGE SCALE GENOMIC DNA]</scope>
    <source>
        <strain evidence="2 3">0.1xD8-82</strain>
    </source>
</reference>